<sequence length="477" mass="52775">MPPTLLRPTMNVASRTAYTSCRRAATDVLRPPTLRPLHASPIFQRPRRREFFSSNSVLSNANARQQGSSDGDKGPSSEPANSASLAKRKTARSAGTKASLRRVGLEAQRSKAGMLDASPSRHDEDSGAPKLVTAYAVAEQFDMVKAVEILRSKGFEPDPLGTGLSQQVLHVQVPISSIYRSSNPSARDLSASDVGDIFIFPSGTLVTWALPEGFTSYFATRTLLPAAVSPHPEPVETEDLDYIEDSSREHSMIRGETIVLGTKPTHEPTGHTSDVESQYQTTDTVLTKIAFSSGFARSTKLAVLETNLSTYLQSTASIPTLLSSGSRLPFQLSRRFILRKTGQLLLLRAQLNLYSELTDSLPDLFWDSRHELNLENYYDQVGRALDVGIRIKVLNEKMTYAAEIASVLRERLSEKHGLFLEWTIIVLIAVEVGFEVLRLWREGFWAEVWDGNAFSSSSDAISHRGQHNDVRVLEEKE</sequence>
<dbReference type="RefSeq" id="XP_016228172.1">
    <property type="nucleotide sequence ID" value="XM_016364523.1"/>
</dbReference>
<dbReference type="GeneID" id="27318286"/>
<evidence type="ECO:0000256" key="2">
    <source>
        <dbReference type="SAM" id="MobiDB-lite"/>
    </source>
</evidence>
<dbReference type="VEuPathDB" id="FungiDB:PV10_00441"/>
<gene>
    <name evidence="4" type="ORF">PV10_00441</name>
</gene>
<evidence type="ECO:0000313" key="4">
    <source>
        <dbReference type="EMBL" id="KIV96598.1"/>
    </source>
</evidence>
<organism evidence="4 5">
    <name type="scientific">Exophiala mesophila</name>
    <name type="common">Black yeast-like fungus</name>
    <dbReference type="NCBI Taxonomy" id="212818"/>
    <lineage>
        <taxon>Eukaryota</taxon>
        <taxon>Fungi</taxon>
        <taxon>Dikarya</taxon>
        <taxon>Ascomycota</taxon>
        <taxon>Pezizomycotina</taxon>
        <taxon>Eurotiomycetes</taxon>
        <taxon>Chaetothyriomycetidae</taxon>
        <taxon>Chaetothyriales</taxon>
        <taxon>Herpotrichiellaceae</taxon>
        <taxon>Exophiala</taxon>
    </lineage>
</organism>
<comment type="similarity">
    <text evidence="1">Belongs to the RMD1/sif2 family.</text>
</comment>
<dbReference type="AlphaFoldDB" id="A0A0D2ACC9"/>
<accession>A0A0D2ACC9</accession>
<feature type="region of interest" description="Disordered" evidence="2">
    <location>
        <begin position="54"/>
        <end position="127"/>
    </location>
</feature>
<dbReference type="OrthoDB" id="242766at2759"/>
<dbReference type="EMBL" id="KN847520">
    <property type="protein sequence ID" value="KIV96598.1"/>
    <property type="molecule type" value="Genomic_DNA"/>
</dbReference>
<dbReference type="GO" id="GO:0005739">
    <property type="term" value="C:mitochondrion"/>
    <property type="evidence" value="ECO:0007669"/>
    <property type="project" value="UniProtKB-ARBA"/>
</dbReference>
<dbReference type="InterPro" id="IPR003734">
    <property type="entry name" value="DUF155"/>
</dbReference>
<reference evidence="4 5" key="1">
    <citation type="submission" date="2015-01" db="EMBL/GenBank/DDBJ databases">
        <title>The Genome Sequence of Exophiala mesophila CBS40295.</title>
        <authorList>
            <consortium name="The Broad Institute Genomics Platform"/>
            <person name="Cuomo C."/>
            <person name="de Hoog S."/>
            <person name="Gorbushina A."/>
            <person name="Stielow B."/>
            <person name="Teixiera M."/>
            <person name="Abouelleil A."/>
            <person name="Chapman S.B."/>
            <person name="Priest M."/>
            <person name="Young S.K."/>
            <person name="Wortman J."/>
            <person name="Nusbaum C."/>
            <person name="Birren B."/>
        </authorList>
    </citation>
    <scope>NUCLEOTIDE SEQUENCE [LARGE SCALE GENOMIC DNA]</scope>
    <source>
        <strain evidence="4 5">CBS 40295</strain>
    </source>
</reference>
<name>A0A0D2ACC9_EXOME</name>
<protein>
    <recommendedName>
        <fullName evidence="3">DUF155 domain-containing protein</fullName>
    </recommendedName>
</protein>
<evidence type="ECO:0000259" key="3">
    <source>
        <dbReference type="Pfam" id="PF02582"/>
    </source>
</evidence>
<evidence type="ECO:0000313" key="5">
    <source>
        <dbReference type="Proteomes" id="UP000054302"/>
    </source>
</evidence>
<feature type="compositionally biased region" description="Polar residues" evidence="2">
    <location>
        <begin position="54"/>
        <end position="69"/>
    </location>
</feature>
<dbReference type="Proteomes" id="UP000054302">
    <property type="component" value="Unassembled WGS sequence"/>
</dbReference>
<keyword evidence="5" id="KW-1185">Reference proteome</keyword>
<dbReference type="InterPro" id="IPR051624">
    <property type="entry name" value="RMD1/Sad1-interacting"/>
</dbReference>
<dbReference type="Pfam" id="PF02582">
    <property type="entry name" value="DUF155"/>
    <property type="match status" value="1"/>
</dbReference>
<dbReference type="OMA" id="KLGMWEA"/>
<dbReference type="PANTHER" id="PTHR16255:SF1">
    <property type="entry name" value="REQUIRED FOR MEIOTIC NUCLEAR DIVISION PROTEIN 1 HOMOLOG"/>
    <property type="match status" value="1"/>
</dbReference>
<proteinExistence type="inferred from homology"/>
<dbReference type="GO" id="GO:0070131">
    <property type="term" value="P:positive regulation of mitochondrial translation"/>
    <property type="evidence" value="ECO:0007669"/>
    <property type="project" value="TreeGrafter"/>
</dbReference>
<dbReference type="HOGENOM" id="CLU_011220_0_1_1"/>
<dbReference type="PANTHER" id="PTHR16255">
    <property type="entry name" value="REQUIRED FOR MEIOTIC NUCLEAR DIVISION PROTEIN 1 HOMOLOG"/>
    <property type="match status" value="1"/>
</dbReference>
<evidence type="ECO:0000256" key="1">
    <source>
        <dbReference type="ARBA" id="ARBA00008306"/>
    </source>
</evidence>
<feature type="domain" description="DUF155" evidence="3">
    <location>
        <begin position="197"/>
        <end position="395"/>
    </location>
</feature>